<comment type="similarity">
    <text evidence="1">Belongs to the peptidase S58 family.</text>
</comment>
<evidence type="ECO:0000256" key="1">
    <source>
        <dbReference type="ARBA" id="ARBA00007068"/>
    </source>
</evidence>
<dbReference type="OrthoDB" id="9808347at2"/>
<dbReference type="SUPFAM" id="SSF56266">
    <property type="entry name" value="DmpA/ArgJ-like"/>
    <property type="match status" value="1"/>
</dbReference>
<dbReference type="RefSeq" id="WP_072853252.1">
    <property type="nucleotide sequence ID" value="NZ_FRAH01000080.1"/>
</dbReference>
<dbReference type="AlphaFoldDB" id="A0A1M6YVS1"/>
<dbReference type="GO" id="GO:0004177">
    <property type="term" value="F:aminopeptidase activity"/>
    <property type="evidence" value="ECO:0007669"/>
    <property type="project" value="UniProtKB-KW"/>
</dbReference>
<sequence>MKHNILDIKGLKVGQAQNTEAKTGVTVVIAEKGAVCGVDVRGAAPGTRETDLLNPINAMERVQAVVLSGGSAFGLEAASGVMDYLEEKGIGFDVGVTKVPIVPSAVLFDLGYGDAFVRPDKAMGRAACEAASDEILMEGDYGAGCGATVGKLNGMEHCCNSGIGSWAETTENGITVAALIAVNAFGDVWENGKIIAGTKNPDGTFANTEEGVIKAASSLSFGGKNTTIGIIATNVKLTKAQAAKVAGMAHDGLARCIRPIHTTLDGDTLFCMSTEELELPTAPVDVVGILAAKVTEQAVLRAIKTANPQI</sequence>
<reference evidence="2 3" key="1">
    <citation type="submission" date="2016-11" db="EMBL/GenBank/DDBJ databases">
        <authorList>
            <person name="Jaros S."/>
            <person name="Januszkiewicz K."/>
            <person name="Wedrychowicz H."/>
        </authorList>
    </citation>
    <scope>NUCLEOTIDE SEQUENCE [LARGE SCALE GENOMIC DNA]</scope>
    <source>
        <strain evidence="2 3">DSM 14214</strain>
    </source>
</reference>
<gene>
    <name evidence="2" type="ORF">SAMN02745138_03091</name>
</gene>
<proteinExistence type="inferred from homology"/>
<name>A0A1M6YVS1_9FIRM</name>
<organism evidence="2 3">
    <name type="scientific">Anaerotignum lactatifermentans DSM 14214</name>
    <dbReference type="NCBI Taxonomy" id="1121323"/>
    <lineage>
        <taxon>Bacteria</taxon>
        <taxon>Bacillati</taxon>
        <taxon>Bacillota</taxon>
        <taxon>Clostridia</taxon>
        <taxon>Lachnospirales</taxon>
        <taxon>Anaerotignaceae</taxon>
        <taxon>Anaerotignum</taxon>
    </lineage>
</organism>
<keyword evidence="2" id="KW-0645">Protease</keyword>
<dbReference type="InterPro" id="IPR005321">
    <property type="entry name" value="Peptidase_S58_DmpA"/>
</dbReference>
<dbReference type="PANTHER" id="PTHR36512">
    <property type="entry name" value="D-AMINOPEPTIDASE"/>
    <property type="match status" value="1"/>
</dbReference>
<evidence type="ECO:0000313" key="3">
    <source>
        <dbReference type="Proteomes" id="UP000183975"/>
    </source>
</evidence>
<keyword evidence="2" id="KW-0031">Aminopeptidase</keyword>
<dbReference type="Proteomes" id="UP000183975">
    <property type="component" value="Unassembled WGS sequence"/>
</dbReference>
<evidence type="ECO:0000313" key="2">
    <source>
        <dbReference type="EMBL" id="SHL22172.1"/>
    </source>
</evidence>
<protein>
    <submittedName>
        <fullName evidence="2">L-aminopeptidase/D-esterase</fullName>
    </submittedName>
</protein>
<accession>A0A1M6YVS1</accession>
<keyword evidence="2" id="KW-0378">Hydrolase</keyword>
<dbReference type="EMBL" id="FRAH01000080">
    <property type="protein sequence ID" value="SHL22172.1"/>
    <property type="molecule type" value="Genomic_DNA"/>
</dbReference>
<dbReference type="Pfam" id="PF03576">
    <property type="entry name" value="Peptidase_S58"/>
    <property type="match status" value="1"/>
</dbReference>
<keyword evidence="3" id="KW-1185">Reference proteome</keyword>
<dbReference type="PANTHER" id="PTHR36512:SF3">
    <property type="entry name" value="BLR5678 PROTEIN"/>
    <property type="match status" value="1"/>
</dbReference>
<dbReference type="CDD" id="cd02252">
    <property type="entry name" value="nylC_like"/>
    <property type="match status" value="1"/>
</dbReference>
<dbReference type="Gene3D" id="3.60.70.12">
    <property type="entry name" value="L-amino peptidase D-ALA esterase/amidase"/>
    <property type="match status" value="1"/>
</dbReference>
<dbReference type="InterPro" id="IPR016117">
    <property type="entry name" value="ArgJ-like_dom_sf"/>
</dbReference>